<organism evidence="2 3">
    <name type="scientific">Geotrichum candidum</name>
    <name type="common">Oospora lactis</name>
    <name type="synonym">Dipodascus geotrichum</name>
    <dbReference type="NCBI Taxonomy" id="1173061"/>
    <lineage>
        <taxon>Eukaryota</taxon>
        <taxon>Fungi</taxon>
        <taxon>Dikarya</taxon>
        <taxon>Ascomycota</taxon>
        <taxon>Saccharomycotina</taxon>
        <taxon>Dipodascomycetes</taxon>
        <taxon>Dipodascales</taxon>
        <taxon>Dipodascaceae</taxon>
        <taxon>Geotrichum</taxon>
    </lineage>
</organism>
<gene>
    <name evidence="2" type="ORF">DV451_003084</name>
</gene>
<dbReference type="AlphaFoldDB" id="A0A9P5G552"/>
<reference evidence="2" key="2">
    <citation type="submission" date="2020-01" db="EMBL/GenBank/DDBJ databases">
        <authorList>
            <person name="Perkins V."/>
            <person name="Lessard M.-H."/>
            <person name="Dugat-Bony E."/>
            <person name="Frenette M."/>
            <person name="Labrie S."/>
        </authorList>
    </citation>
    <scope>NUCLEOTIDE SEQUENCE</scope>
    <source>
        <strain evidence="2">LMA-70</strain>
    </source>
</reference>
<keyword evidence="1" id="KW-0812">Transmembrane</keyword>
<evidence type="ECO:0000313" key="2">
    <source>
        <dbReference type="EMBL" id="KAF5099214.1"/>
    </source>
</evidence>
<proteinExistence type="predicted"/>
<keyword evidence="1" id="KW-0472">Membrane</keyword>
<dbReference type="Proteomes" id="UP000750522">
    <property type="component" value="Unassembled WGS sequence"/>
</dbReference>
<accession>A0A9P5G552</accession>
<dbReference type="EMBL" id="QQZK01000062">
    <property type="protein sequence ID" value="KAF5099214.1"/>
    <property type="molecule type" value="Genomic_DNA"/>
</dbReference>
<protein>
    <submittedName>
        <fullName evidence="2">Uncharacterized protein</fullName>
    </submittedName>
</protein>
<keyword evidence="1" id="KW-1133">Transmembrane helix</keyword>
<name>A0A9P5G552_GEOCN</name>
<evidence type="ECO:0000313" key="3">
    <source>
        <dbReference type="Proteomes" id="UP000750522"/>
    </source>
</evidence>
<comment type="caution">
    <text evidence="2">The sequence shown here is derived from an EMBL/GenBank/DDBJ whole genome shotgun (WGS) entry which is preliminary data.</text>
</comment>
<reference evidence="2" key="1">
    <citation type="journal article" date="2020" name="Front. Microbiol.">
        <title>Phenotypic and Genetic Characterization of the Cheese Ripening Yeast Geotrichum candidum.</title>
        <authorList>
            <person name="Perkins V."/>
            <person name="Vignola S."/>
            <person name="Lessard M.H."/>
            <person name="Plante P.L."/>
            <person name="Corbeil J."/>
            <person name="Dugat-Bony E."/>
            <person name="Frenette M."/>
            <person name="Labrie S."/>
        </authorList>
    </citation>
    <scope>NUCLEOTIDE SEQUENCE</scope>
    <source>
        <strain evidence="2">LMA-70</strain>
    </source>
</reference>
<sequence length="107" mass="11616">MSASRITKSYGKPLVIAAGTAVAAGLAYFLNSHFQILGASSGTNSGLDYYSNPNSALLGRASKDPEPVDTEINDEWTEDELRAWLEKVRTCYCSYQPLKKRLAIAGL</sequence>
<evidence type="ECO:0000256" key="1">
    <source>
        <dbReference type="SAM" id="Phobius"/>
    </source>
</evidence>
<feature type="transmembrane region" description="Helical" evidence="1">
    <location>
        <begin position="12"/>
        <end position="30"/>
    </location>
</feature>